<feature type="domain" description="RsgI N-terminal anti-sigma" evidence="8">
    <location>
        <begin position="4"/>
        <end position="52"/>
    </location>
</feature>
<dbReference type="STRING" id="1121421.SAMN02745123_03930"/>
<evidence type="ECO:0000259" key="8">
    <source>
        <dbReference type="PROSITE" id="PS51849"/>
    </source>
</evidence>
<feature type="compositionally biased region" description="Low complexity" evidence="6">
    <location>
        <begin position="281"/>
        <end position="294"/>
    </location>
</feature>
<protein>
    <submittedName>
        <fullName evidence="9">Anti-sigma factor N-terminus</fullName>
    </submittedName>
</protein>
<gene>
    <name evidence="9" type="ORF">SAMN02745123_03930</name>
</gene>
<evidence type="ECO:0000256" key="2">
    <source>
        <dbReference type="ARBA" id="ARBA00022475"/>
    </source>
</evidence>
<dbReference type="InterPro" id="IPR024449">
    <property type="entry name" value="Anti-sigma_RsgI_N"/>
</dbReference>
<feature type="compositionally biased region" description="Low complexity" evidence="6">
    <location>
        <begin position="334"/>
        <end position="344"/>
    </location>
</feature>
<keyword evidence="2" id="KW-1003">Cell membrane</keyword>
<dbReference type="Pfam" id="PF12791">
    <property type="entry name" value="RsgI_N"/>
    <property type="match status" value="1"/>
</dbReference>
<keyword evidence="4 7" id="KW-1133">Transmembrane helix</keyword>
<dbReference type="AlphaFoldDB" id="A0A1M6X737"/>
<evidence type="ECO:0000313" key="9">
    <source>
        <dbReference type="EMBL" id="SHL01822.1"/>
    </source>
</evidence>
<dbReference type="PROSITE" id="PS51849">
    <property type="entry name" value="RSGI_N"/>
    <property type="match status" value="1"/>
</dbReference>
<accession>A0A1M6X737</accession>
<evidence type="ECO:0000256" key="5">
    <source>
        <dbReference type="ARBA" id="ARBA00023136"/>
    </source>
</evidence>
<reference evidence="10" key="1">
    <citation type="submission" date="2016-11" db="EMBL/GenBank/DDBJ databases">
        <authorList>
            <person name="Varghese N."/>
            <person name="Submissions S."/>
        </authorList>
    </citation>
    <scope>NUCLEOTIDE SEQUENCE [LARGE SCALE GENOMIC DNA]</scope>
    <source>
        <strain evidence="10">DSM 10349</strain>
    </source>
</reference>
<evidence type="ECO:0000256" key="7">
    <source>
        <dbReference type="SAM" id="Phobius"/>
    </source>
</evidence>
<dbReference type="Proteomes" id="UP000183997">
    <property type="component" value="Unassembled WGS sequence"/>
</dbReference>
<keyword evidence="10" id="KW-1185">Reference proteome</keyword>
<feature type="transmembrane region" description="Helical" evidence="7">
    <location>
        <begin position="55"/>
        <end position="74"/>
    </location>
</feature>
<evidence type="ECO:0000256" key="1">
    <source>
        <dbReference type="ARBA" id="ARBA00004162"/>
    </source>
</evidence>
<evidence type="ECO:0000256" key="3">
    <source>
        <dbReference type="ARBA" id="ARBA00022692"/>
    </source>
</evidence>
<evidence type="ECO:0000256" key="4">
    <source>
        <dbReference type="ARBA" id="ARBA00022989"/>
    </source>
</evidence>
<dbReference type="RefSeq" id="WP_072917693.1">
    <property type="nucleotide sequence ID" value="NZ_FRAR01000040.1"/>
</dbReference>
<dbReference type="EMBL" id="FRAR01000040">
    <property type="protein sequence ID" value="SHL01822.1"/>
    <property type="molecule type" value="Genomic_DNA"/>
</dbReference>
<comment type="subcellular location">
    <subcellularLocation>
        <location evidence="1">Cell membrane</location>
        <topology evidence="1">Single-pass membrane protein</topology>
    </subcellularLocation>
</comment>
<dbReference type="GO" id="GO:0005886">
    <property type="term" value="C:plasma membrane"/>
    <property type="evidence" value="ECO:0007669"/>
    <property type="project" value="UniProtKB-SubCell"/>
</dbReference>
<evidence type="ECO:0000313" key="10">
    <source>
        <dbReference type="Proteomes" id="UP000183997"/>
    </source>
</evidence>
<feature type="compositionally biased region" description="Polar residues" evidence="6">
    <location>
        <begin position="315"/>
        <end position="328"/>
    </location>
</feature>
<dbReference type="OrthoDB" id="1793324at2"/>
<keyword evidence="3 7" id="KW-0812">Transmembrane</keyword>
<name>A0A1M6X737_9FIRM</name>
<keyword evidence="5 7" id="KW-0472">Membrane</keyword>
<organism evidence="9 10">
    <name type="scientific">Desulforamulus aeronauticus DSM 10349</name>
    <dbReference type="NCBI Taxonomy" id="1121421"/>
    <lineage>
        <taxon>Bacteria</taxon>
        <taxon>Bacillati</taxon>
        <taxon>Bacillota</taxon>
        <taxon>Clostridia</taxon>
        <taxon>Eubacteriales</taxon>
        <taxon>Peptococcaceae</taxon>
        <taxon>Desulforamulus</taxon>
    </lineage>
</organism>
<sequence length="364" mass="39246">MSQVKGVVMRVSGKKTVVYTQEGDFLEIPTPQGIPRVGQTIKVRRKSSPFTFKQLYRYATVAAILVLVLALGLLNPLLGPNVAVASVALDINSGLELYVDKDSKIVEVKGASGPLKEVVEKLPLQNANLYQAVNLILKEARAENVLLEDNNFVLASVIPIDAQGKKAIDENKLRNTIREAMVSKNISGVVMVGNTDQDTKRKAEQMGLNVNRYLVYEHCQQDGVQIHADELRQGDLQQVLANKKVSLPTLFPGDYFEVKHGDHAGSTSTKGITPQASEHMPAAPSSAPQNQSAPDSEHKVTKQGTSHNSSSSSSGETPQMQQHQSSGSSEHKTAPVTVPTAAPAQAHSADEPAGMSHEVQNNHD</sequence>
<feature type="region of interest" description="Disordered" evidence="6">
    <location>
        <begin position="261"/>
        <end position="364"/>
    </location>
</feature>
<proteinExistence type="predicted"/>
<dbReference type="Pfam" id="PF23750">
    <property type="entry name" value="RsgI_M"/>
    <property type="match status" value="1"/>
</dbReference>
<evidence type="ECO:0000256" key="6">
    <source>
        <dbReference type="SAM" id="MobiDB-lite"/>
    </source>
</evidence>
<dbReference type="InterPro" id="IPR055431">
    <property type="entry name" value="RsgI_M"/>
</dbReference>
<feature type="compositionally biased region" description="Polar residues" evidence="6">
    <location>
        <begin position="265"/>
        <end position="276"/>
    </location>
</feature>